<dbReference type="EMBL" id="JBHLSW010000003">
    <property type="protein sequence ID" value="MFC0633362.1"/>
    <property type="molecule type" value="Genomic_DNA"/>
</dbReference>
<proteinExistence type="predicted"/>
<dbReference type="RefSeq" id="WP_376835145.1">
    <property type="nucleotide sequence ID" value="NZ_JBHLSW010000003.1"/>
</dbReference>
<comment type="caution">
    <text evidence="1">The sequence shown here is derived from an EMBL/GenBank/DDBJ whole genome shotgun (WGS) entry which is preliminary data.</text>
</comment>
<evidence type="ECO:0000313" key="1">
    <source>
        <dbReference type="EMBL" id="MFC0633362.1"/>
    </source>
</evidence>
<name>A0ABV6R166_9CAUL</name>
<organism evidence="1 2">
    <name type="scientific">Brevundimonas balnearis</name>
    <dbReference type="NCBI Taxonomy" id="1572858"/>
    <lineage>
        <taxon>Bacteria</taxon>
        <taxon>Pseudomonadati</taxon>
        <taxon>Pseudomonadota</taxon>
        <taxon>Alphaproteobacteria</taxon>
        <taxon>Caulobacterales</taxon>
        <taxon>Caulobacteraceae</taxon>
        <taxon>Brevundimonas</taxon>
    </lineage>
</organism>
<reference evidence="1 2" key="1">
    <citation type="submission" date="2024-09" db="EMBL/GenBank/DDBJ databases">
        <authorList>
            <person name="Sun Q."/>
            <person name="Mori K."/>
        </authorList>
    </citation>
    <scope>NUCLEOTIDE SEQUENCE [LARGE SCALE GENOMIC DNA]</scope>
    <source>
        <strain evidence="1 2">NCAIM B.02621</strain>
    </source>
</reference>
<gene>
    <name evidence="1" type="ORF">ACFFGE_05635</name>
</gene>
<evidence type="ECO:0000313" key="2">
    <source>
        <dbReference type="Proteomes" id="UP001589906"/>
    </source>
</evidence>
<dbReference type="Proteomes" id="UP001589906">
    <property type="component" value="Unassembled WGS sequence"/>
</dbReference>
<keyword evidence="2" id="KW-1185">Reference proteome</keyword>
<accession>A0ABV6R166</accession>
<sequence>MSAKPDAVNRYAYETPPFLSPALSADLDSDSPSADALEWLRSLHEARVADPRPRLTSEQVGENLRARHAARLRRDEV</sequence>
<protein>
    <submittedName>
        <fullName evidence="1">Uncharacterized protein</fullName>
    </submittedName>
</protein>